<comment type="pathway">
    <text evidence="3">Cofactor biosynthesis; riboflavin biosynthesis; riboflavin from 2-hydroxy-3-oxobutyl phosphate and 5-amino-6-(D-ribitylamino)uracil: step 2/2.</text>
</comment>
<feature type="domain" description="Lumazine-binding" evidence="11">
    <location>
        <begin position="97"/>
        <end position="193"/>
    </location>
</feature>
<dbReference type="Pfam" id="PF00677">
    <property type="entry name" value="Lum_binding"/>
    <property type="match status" value="2"/>
</dbReference>
<dbReference type="PANTHER" id="PTHR21098">
    <property type="entry name" value="RIBOFLAVIN SYNTHASE ALPHA CHAIN"/>
    <property type="match status" value="1"/>
</dbReference>
<feature type="repeat" description="Lumazine-binding" evidence="10">
    <location>
        <begin position="1"/>
        <end position="96"/>
    </location>
</feature>
<keyword evidence="13" id="KW-1185">Reference proteome</keyword>
<dbReference type="NCBIfam" id="NF009566">
    <property type="entry name" value="PRK13020.1"/>
    <property type="match status" value="1"/>
</dbReference>
<dbReference type="AlphaFoldDB" id="A0AAJ1WJS9"/>
<dbReference type="PIRSF" id="PIRSF000498">
    <property type="entry name" value="Riboflavin_syn_A"/>
    <property type="match status" value="1"/>
</dbReference>
<keyword evidence="8" id="KW-0677">Repeat</keyword>
<gene>
    <name evidence="12" type="ORF">J2S13_000792</name>
</gene>
<dbReference type="EC" id="2.5.1.9" evidence="4 9"/>
<dbReference type="InterPro" id="IPR023366">
    <property type="entry name" value="ATP_synth_asu-like_sf"/>
</dbReference>
<dbReference type="FunFam" id="2.40.30.20:FF:000006">
    <property type="entry name" value="Riboflavin synthase, alpha subunit"/>
    <property type="match status" value="1"/>
</dbReference>
<dbReference type="FunFam" id="2.40.30.20:FF:000004">
    <property type="entry name" value="Riboflavin synthase, alpha subunit"/>
    <property type="match status" value="1"/>
</dbReference>
<dbReference type="Gene3D" id="2.40.30.20">
    <property type="match status" value="2"/>
</dbReference>
<dbReference type="EMBL" id="JAUSUC010000006">
    <property type="protein sequence ID" value="MDQ0214396.1"/>
    <property type="molecule type" value="Genomic_DNA"/>
</dbReference>
<evidence type="ECO:0000313" key="13">
    <source>
        <dbReference type="Proteomes" id="UP001237207"/>
    </source>
</evidence>
<keyword evidence="7 12" id="KW-0808">Transferase</keyword>
<keyword evidence="6" id="KW-0686">Riboflavin biosynthesis</keyword>
<evidence type="ECO:0000256" key="9">
    <source>
        <dbReference type="NCBIfam" id="TIGR00187"/>
    </source>
</evidence>
<comment type="caution">
    <text evidence="12">The sequence shown here is derived from an EMBL/GenBank/DDBJ whole genome shotgun (WGS) entry which is preliminary data.</text>
</comment>
<name>A0AAJ1WJS9_9BACI</name>
<dbReference type="SUPFAM" id="SSF63380">
    <property type="entry name" value="Riboflavin synthase domain-like"/>
    <property type="match status" value="2"/>
</dbReference>
<evidence type="ECO:0000256" key="3">
    <source>
        <dbReference type="ARBA" id="ARBA00004887"/>
    </source>
</evidence>
<dbReference type="InterPro" id="IPR001783">
    <property type="entry name" value="Lumazine-bd"/>
</dbReference>
<dbReference type="InterPro" id="IPR026017">
    <property type="entry name" value="Lumazine-bd_dom"/>
</dbReference>
<evidence type="ECO:0000256" key="5">
    <source>
        <dbReference type="ARBA" id="ARBA00013950"/>
    </source>
</evidence>
<evidence type="ECO:0000256" key="1">
    <source>
        <dbReference type="ARBA" id="ARBA00000968"/>
    </source>
</evidence>
<proteinExistence type="predicted"/>
<organism evidence="12 13">
    <name type="scientific">Oikeobacillus pervagus</name>
    <dbReference type="NCBI Taxonomy" id="1325931"/>
    <lineage>
        <taxon>Bacteria</taxon>
        <taxon>Bacillati</taxon>
        <taxon>Bacillota</taxon>
        <taxon>Bacilli</taxon>
        <taxon>Bacillales</taxon>
        <taxon>Bacillaceae</taxon>
        <taxon>Oikeobacillus</taxon>
    </lineage>
</organism>
<evidence type="ECO:0000256" key="10">
    <source>
        <dbReference type="PROSITE-ProRule" id="PRU00524"/>
    </source>
</evidence>
<sequence length="215" mass="23820">MFTGIVEEIGTIKRIQSGQQSLKLVIGANNILNDVHLGDSIAVNGVCLTVTEFTANEFHVDVMPETFHSTSLKQLKMGSKVNLERAMSANGRFGGHFVTGHVDGLGQILSKKTVDNALYIKISIPNDFAHFLMYKGSIAVDGTSLTIFETEQNFFTISLIPHTQETTILSQKNVGDVVNFECDLLAKYVQRMTQKQEEKKKSTLSMSMLRENGFI</sequence>
<evidence type="ECO:0000256" key="6">
    <source>
        <dbReference type="ARBA" id="ARBA00022619"/>
    </source>
</evidence>
<protein>
    <recommendedName>
        <fullName evidence="5 9">Riboflavin synthase</fullName>
        <ecNumber evidence="4 9">2.5.1.9</ecNumber>
    </recommendedName>
</protein>
<dbReference type="RefSeq" id="WP_307256387.1">
    <property type="nucleotide sequence ID" value="NZ_JAUSUC010000006.1"/>
</dbReference>
<dbReference type="PROSITE" id="PS51177">
    <property type="entry name" value="LUMAZINE_BIND"/>
    <property type="match status" value="2"/>
</dbReference>
<accession>A0AAJ1WJS9</accession>
<comment type="function">
    <text evidence="2">Catalyzes the dismutation of two molecules of 6,7-dimethyl-8-ribityllumazine, resulting in the formation of riboflavin and 5-amino-6-(D-ribitylamino)uracil.</text>
</comment>
<dbReference type="GO" id="GO:0004746">
    <property type="term" value="F:riboflavin synthase activity"/>
    <property type="evidence" value="ECO:0007669"/>
    <property type="project" value="UniProtKB-UniRule"/>
</dbReference>
<comment type="catalytic activity">
    <reaction evidence="1">
        <text>2 6,7-dimethyl-8-(1-D-ribityl)lumazine + H(+) = 5-amino-6-(D-ribitylamino)uracil + riboflavin</text>
        <dbReference type="Rhea" id="RHEA:20772"/>
        <dbReference type="ChEBI" id="CHEBI:15378"/>
        <dbReference type="ChEBI" id="CHEBI:15934"/>
        <dbReference type="ChEBI" id="CHEBI:57986"/>
        <dbReference type="ChEBI" id="CHEBI:58201"/>
        <dbReference type="EC" id="2.5.1.9"/>
    </reaction>
</comment>
<evidence type="ECO:0000256" key="7">
    <source>
        <dbReference type="ARBA" id="ARBA00022679"/>
    </source>
</evidence>
<dbReference type="GO" id="GO:0009231">
    <property type="term" value="P:riboflavin biosynthetic process"/>
    <property type="evidence" value="ECO:0007669"/>
    <property type="project" value="UniProtKB-KW"/>
</dbReference>
<evidence type="ECO:0000256" key="2">
    <source>
        <dbReference type="ARBA" id="ARBA00002803"/>
    </source>
</evidence>
<dbReference type="NCBIfam" id="TIGR00187">
    <property type="entry name" value="ribE"/>
    <property type="match status" value="1"/>
</dbReference>
<feature type="domain" description="Lumazine-binding" evidence="11">
    <location>
        <begin position="1"/>
        <end position="96"/>
    </location>
</feature>
<dbReference type="InterPro" id="IPR017938">
    <property type="entry name" value="Riboflavin_synthase-like_b-brl"/>
</dbReference>
<reference evidence="12" key="1">
    <citation type="submission" date="2023-07" db="EMBL/GenBank/DDBJ databases">
        <title>Genomic Encyclopedia of Type Strains, Phase IV (KMG-IV): sequencing the most valuable type-strain genomes for metagenomic binning, comparative biology and taxonomic classification.</title>
        <authorList>
            <person name="Goeker M."/>
        </authorList>
    </citation>
    <scope>NUCLEOTIDE SEQUENCE</scope>
    <source>
        <strain evidence="12">DSM 23947</strain>
    </source>
</reference>
<evidence type="ECO:0000256" key="4">
    <source>
        <dbReference type="ARBA" id="ARBA00012827"/>
    </source>
</evidence>
<dbReference type="NCBIfam" id="NF006767">
    <property type="entry name" value="PRK09289.1"/>
    <property type="match status" value="1"/>
</dbReference>
<feature type="repeat" description="Lumazine-binding" evidence="10">
    <location>
        <begin position="97"/>
        <end position="193"/>
    </location>
</feature>
<dbReference type="PANTHER" id="PTHR21098:SF12">
    <property type="entry name" value="RIBOFLAVIN SYNTHASE"/>
    <property type="match status" value="1"/>
</dbReference>
<evidence type="ECO:0000256" key="8">
    <source>
        <dbReference type="ARBA" id="ARBA00022737"/>
    </source>
</evidence>
<dbReference type="Proteomes" id="UP001237207">
    <property type="component" value="Unassembled WGS sequence"/>
</dbReference>
<evidence type="ECO:0000259" key="11">
    <source>
        <dbReference type="PROSITE" id="PS51177"/>
    </source>
</evidence>
<dbReference type="CDD" id="cd00402">
    <property type="entry name" value="Riboflavin_synthase_like"/>
    <property type="match status" value="1"/>
</dbReference>
<evidence type="ECO:0000313" key="12">
    <source>
        <dbReference type="EMBL" id="MDQ0214396.1"/>
    </source>
</evidence>